<dbReference type="EMBL" id="AJWZ01003534">
    <property type="protein sequence ID" value="EKC67977.1"/>
    <property type="molecule type" value="Genomic_DNA"/>
</dbReference>
<evidence type="ECO:0000313" key="1">
    <source>
        <dbReference type="EMBL" id="EKC67977.1"/>
    </source>
</evidence>
<comment type="caution">
    <text evidence="1">The sequence shown here is derived from an EMBL/GenBank/DDBJ whole genome shotgun (WGS) entry which is preliminary data.</text>
</comment>
<protein>
    <submittedName>
        <fullName evidence="1">Ribokinase-like domain-containing protein</fullName>
    </submittedName>
</protein>
<reference evidence="1" key="1">
    <citation type="journal article" date="2013" name="Environ. Microbiol.">
        <title>Microbiota from the distal guts of lean and obese adolescents exhibit partial functional redundancy besides clear differences in community structure.</title>
        <authorList>
            <person name="Ferrer M."/>
            <person name="Ruiz A."/>
            <person name="Lanza F."/>
            <person name="Haange S.B."/>
            <person name="Oberbach A."/>
            <person name="Till H."/>
            <person name="Bargiela R."/>
            <person name="Campoy C."/>
            <person name="Segura M.T."/>
            <person name="Richter M."/>
            <person name="von Bergen M."/>
            <person name="Seifert J."/>
            <person name="Suarez A."/>
        </authorList>
    </citation>
    <scope>NUCLEOTIDE SEQUENCE</scope>
</reference>
<name>K1T4P1_9ZZZZ</name>
<organism evidence="1">
    <name type="scientific">human gut metagenome</name>
    <dbReference type="NCBI Taxonomy" id="408170"/>
    <lineage>
        <taxon>unclassified sequences</taxon>
        <taxon>metagenomes</taxon>
        <taxon>organismal metagenomes</taxon>
    </lineage>
</organism>
<dbReference type="AlphaFoldDB" id="K1T4P1"/>
<proteinExistence type="predicted"/>
<dbReference type="GO" id="GO:0016301">
    <property type="term" value="F:kinase activity"/>
    <property type="evidence" value="ECO:0007669"/>
    <property type="project" value="UniProtKB-KW"/>
</dbReference>
<keyword evidence="1" id="KW-0418">Kinase</keyword>
<feature type="non-terminal residue" evidence="1">
    <location>
        <position position="128"/>
    </location>
</feature>
<dbReference type="Gene3D" id="3.40.1190.20">
    <property type="match status" value="1"/>
</dbReference>
<gene>
    <name evidence="1" type="ORF">OBE_05178</name>
</gene>
<accession>K1T4P1</accession>
<sequence length="128" mass="14414">MNKKTKCIGAGLVSLDILMRGCSNQQVSYKLGGTCGNVMAILAYYDWETFPIARLDNTDYGKLLLEDVDKCHVRKDFITTNDGTTPVIVQRNIVDKYGNPSHKFELLNSHSGRFFLTYKSITKKQGDN</sequence>
<dbReference type="SUPFAM" id="SSF53613">
    <property type="entry name" value="Ribokinase-like"/>
    <property type="match status" value="1"/>
</dbReference>
<keyword evidence="1" id="KW-0808">Transferase</keyword>
<dbReference type="InterPro" id="IPR029056">
    <property type="entry name" value="Ribokinase-like"/>
</dbReference>